<evidence type="ECO:0000256" key="4">
    <source>
        <dbReference type="ARBA" id="ARBA00023295"/>
    </source>
</evidence>
<feature type="domain" description="Glycoside hydrolase family 3 N-terminal" evidence="5">
    <location>
        <begin position="72"/>
        <end position="291"/>
    </location>
</feature>
<feature type="non-terminal residue" evidence="6">
    <location>
        <position position="318"/>
    </location>
</feature>
<evidence type="ECO:0000256" key="3">
    <source>
        <dbReference type="ARBA" id="ARBA00023277"/>
    </source>
</evidence>
<evidence type="ECO:0000313" key="6">
    <source>
        <dbReference type="EMBL" id="OQW99553.1"/>
    </source>
</evidence>
<dbReference type="GO" id="GO:0004553">
    <property type="term" value="F:hydrolase activity, hydrolyzing O-glycosyl compounds"/>
    <property type="evidence" value="ECO:0007669"/>
    <property type="project" value="InterPro"/>
</dbReference>
<dbReference type="InterPro" id="IPR001764">
    <property type="entry name" value="Glyco_hydro_3_N"/>
</dbReference>
<dbReference type="EMBL" id="MTEJ01000693">
    <property type="protein sequence ID" value="OQW99553.1"/>
    <property type="molecule type" value="Genomic_DNA"/>
</dbReference>
<dbReference type="PANTHER" id="PTHR42715:SF10">
    <property type="entry name" value="BETA-GLUCOSIDASE"/>
    <property type="match status" value="1"/>
</dbReference>
<dbReference type="GO" id="GO:0005975">
    <property type="term" value="P:carbohydrate metabolic process"/>
    <property type="evidence" value="ECO:0007669"/>
    <property type="project" value="InterPro"/>
</dbReference>
<dbReference type="Proteomes" id="UP000192491">
    <property type="component" value="Unassembled WGS sequence"/>
</dbReference>
<reference evidence="6 7" key="1">
    <citation type="submission" date="2017-01" db="EMBL/GenBank/DDBJ databases">
        <title>Novel large sulfur bacteria in the metagenomes of groundwater-fed chemosynthetic microbial mats in the Lake Huron basin.</title>
        <authorList>
            <person name="Sharrar A.M."/>
            <person name="Flood B.E."/>
            <person name="Bailey J.V."/>
            <person name="Jones D.S."/>
            <person name="Biddanda B."/>
            <person name="Ruberg S.A."/>
            <person name="Marcus D.N."/>
            <person name="Dick G.J."/>
        </authorList>
    </citation>
    <scope>NUCLEOTIDE SEQUENCE [LARGE SCALE GENOMIC DNA]</scope>
    <source>
        <strain evidence="6">A8</strain>
    </source>
</reference>
<dbReference type="PANTHER" id="PTHR42715">
    <property type="entry name" value="BETA-GLUCOSIDASE"/>
    <property type="match status" value="1"/>
</dbReference>
<keyword evidence="2 6" id="KW-0378">Hydrolase</keyword>
<dbReference type="PROSITE" id="PS00775">
    <property type="entry name" value="GLYCOSYL_HYDROL_F3"/>
    <property type="match status" value="1"/>
</dbReference>
<sequence>MFASLTLEQKVALLVGMGLHLPGAFTPQQQERVPGAAGSTCPIPEQGIASLVLADGPAGVRIEPTRAGSTRTYYCTAFPIATLLAASWDVDLLQRVGRAMGAEAREYGVDVLLMPGMNLHRDPRGGRNFEYYSEDPLLSGKLAAAMVQGVQAEGVAASIKHFAANNQETNRMLIDTQVDERTLRELYLRGFEIAVQEAQPWTLMSAYNQLNGIPASQHRWLLQTVLRDEWGFDGLVMTDWFAGEDVVAQMQAGNDLLMPGTPAQKAELLAAVQDGRLDEAVLDTNVRRLLALLRKTPVGNGYAYTDQPDLMAHAAVAR</sequence>
<keyword evidence="3" id="KW-0119">Carbohydrate metabolism</keyword>
<dbReference type="PRINTS" id="PR00133">
    <property type="entry name" value="GLHYDRLASE3"/>
</dbReference>
<comment type="caution">
    <text evidence="6">The sequence shown here is derived from an EMBL/GenBank/DDBJ whole genome shotgun (WGS) entry which is preliminary data.</text>
</comment>
<evidence type="ECO:0000259" key="5">
    <source>
        <dbReference type="Pfam" id="PF00933"/>
    </source>
</evidence>
<evidence type="ECO:0000256" key="2">
    <source>
        <dbReference type="ARBA" id="ARBA00022801"/>
    </source>
</evidence>
<keyword evidence="4" id="KW-0326">Glycosidase</keyword>
<dbReference type="Gene3D" id="3.20.20.300">
    <property type="entry name" value="Glycoside hydrolase, family 3, N-terminal domain"/>
    <property type="match status" value="1"/>
</dbReference>
<evidence type="ECO:0000256" key="1">
    <source>
        <dbReference type="ARBA" id="ARBA00005336"/>
    </source>
</evidence>
<accession>A0A1Y1Q8Q0</accession>
<dbReference type="InterPro" id="IPR036962">
    <property type="entry name" value="Glyco_hydro_3_N_sf"/>
</dbReference>
<dbReference type="Pfam" id="PF00933">
    <property type="entry name" value="Glyco_hydro_3"/>
    <property type="match status" value="1"/>
</dbReference>
<gene>
    <name evidence="6" type="ORF">BWK73_50265</name>
</gene>
<organism evidence="6 7">
    <name type="scientific">Thiothrix lacustris</name>
    <dbReference type="NCBI Taxonomy" id="525917"/>
    <lineage>
        <taxon>Bacteria</taxon>
        <taxon>Pseudomonadati</taxon>
        <taxon>Pseudomonadota</taxon>
        <taxon>Gammaproteobacteria</taxon>
        <taxon>Thiotrichales</taxon>
        <taxon>Thiotrichaceae</taxon>
        <taxon>Thiothrix</taxon>
    </lineage>
</organism>
<dbReference type="InterPro" id="IPR017853">
    <property type="entry name" value="GH"/>
</dbReference>
<dbReference type="InterPro" id="IPR019800">
    <property type="entry name" value="Glyco_hydro_3_AS"/>
</dbReference>
<name>A0A1Y1Q8Q0_9GAMM</name>
<evidence type="ECO:0000313" key="7">
    <source>
        <dbReference type="Proteomes" id="UP000192491"/>
    </source>
</evidence>
<proteinExistence type="inferred from homology"/>
<comment type="similarity">
    <text evidence="1">Belongs to the glycosyl hydrolase 3 family.</text>
</comment>
<dbReference type="InterPro" id="IPR050288">
    <property type="entry name" value="Cellulose_deg_GH3"/>
</dbReference>
<protein>
    <submittedName>
        <fullName evidence="6">Glycosyl hydrolase</fullName>
    </submittedName>
</protein>
<dbReference type="SUPFAM" id="SSF51445">
    <property type="entry name" value="(Trans)glycosidases"/>
    <property type="match status" value="1"/>
</dbReference>
<dbReference type="AlphaFoldDB" id="A0A1Y1Q8Q0"/>